<name>A0AAV9NGY7_9EURO</name>
<gene>
    <name evidence="9" type="ORF">LTR84_012254</name>
</gene>
<evidence type="ECO:0000256" key="1">
    <source>
        <dbReference type="ARBA" id="ARBA00004141"/>
    </source>
</evidence>
<dbReference type="InterPro" id="IPR052337">
    <property type="entry name" value="SAT4-like"/>
</dbReference>
<sequence>MLVSRAAAGLPPNPHGQELANISIIMCALAGVLVVARLCVRIFMQRNTGWDDYTLIASLMLAIGMTICFNQEVYYGMGLHTKQVDADNKVMAFLWLWIAQLLYKFANGLTKISLVLLYLRIFPSRTFKMISWGVIGFVISYCTVAVCMSIWQCDPIEKAWRKTLPGQCIKIGILWYVNSVFTLVADVLLIVLPLNQIWQLKLPLSQKIGLVFVFSLGIFVMACTIIRCVALGPTVSQTDSVYYQAKSNSWTFLEVDVSIICAALPILKAPLSKLFPRLWGNRTTTAGTGGSDSHKMSQGTHNIGLKAFGDSQLRSGHRHSRNVHGDAESDEEGILDSRGIRKTTNITFDYEEAASTKSSEKKGVRGFDFELQKGGLRNH</sequence>
<comment type="caution">
    <text evidence="9">The sequence shown here is derived from an EMBL/GenBank/DDBJ whole genome shotgun (WGS) entry which is preliminary data.</text>
</comment>
<keyword evidence="3 7" id="KW-1133">Transmembrane helix</keyword>
<dbReference type="GO" id="GO:0016020">
    <property type="term" value="C:membrane"/>
    <property type="evidence" value="ECO:0007669"/>
    <property type="project" value="UniProtKB-SubCell"/>
</dbReference>
<keyword evidence="10" id="KW-1185">Reference proteome</keyword>
<protein>
    <recommendedName>
        <fullName evidence="8">Rhodopsin domain-containing protein</fullName>
    </recommendedName>
</protein>
<accession>A0AAV9NGY7</accession>
<evidence type="ECO:0000256" key="7">
    <source>
        <dbReference type="SAM" id="Phobius"/>
    </source>
</evidence>
<keyword evidence="4 7" id="KW-0472">Membrane</keyword>
<organism evidence="9 10">
    <name type="scientific">Exophiala bonariae</name>
    <dbReference type="NCBI Taxonomy" id="1690606"/>
    <lineage>
        <taxon>Eukaryota</taxon>
        <taxon>Fungi</taxon>
        <taxon>Dikarya</taxon>
        <taxon>Ascomycota</taxon>
        <taxon>Pezizomycotina</taxon>
        <taxon>Eurotiomycetes</taxon>
        <taxon>Chaetothyriomycetidae</taxon>
        <taxon>Chaetothyriales</taxon>
        <taxon>Herpotrichiellaceae</taxon>
        <taxon>Exophiala</taxon>
    </lineage>
</organism>
<feature type="domain" description="Rhodopsin" evidence="8">
    <location>
        <begin position="36"/>
        <end position="273"/>
    </location>
</feature>
<proteinExistence type="inferred from homology"/>
<feature type="transmembrane region" description="Helical" evidence="7">
    <location>
        <begin position="130"/>
        <end position="151"/>
    </location>
</feature>
<feature type="transmembrane region" description="Helical" evidence="7">
    <location>
        <begin position="52"/>
        <end position="74"/>
    </location>
</feature>
<evidence type="ECO:0000256" key="2">
    <source>
        <dbReference type="ARBA" id="ARBA00022692"/>
    </source>
</evidence>
<feature type="transmembrane region" description="Helical" evidence="7">
    <location>
        <begin position="250"/>
        <end position="267"/>
    </location>
</feature>
<dbReference type="Pfam" id="PF20684">
    <property type="entry name" value="Fung_rhodopsin"/>
    <property type="match status" value="1"/>
</dbReference>
<dbReference type="EMBL" id="JAVRRD010000007">
    <property type="protein sequence ID" value="KAK5056722.1"/>
    <property type="molecule type" value="Genomic_DNA"/>
</dbReference>
<feature type="transmembrane region" description="Helical" evidence="7">
    <location>
        <begin position="20"/>
        <end position="40"/>
    </location>
</feature>
<evidence type="ECO:0000259" key="8">
    <source>
        <dbReference type="Pfam" id="PF20684"/>
    </source>
</evidence>
<dbReference type="AlphaFoldDB" id="A0AAV9NGY7"/>
<feature type="transmembrane region" description="Helical" evidence="7">
    <location>
        <begin position="94"/>
        <end position="118"/>
    </location>
</feature>
<dbReference type="PANTHER" id="PTHR33048">
    <property type="entry name" value="PTH11-LIKE INTEGRAL MEMBRANE PROTEIN (AFU_ORTHOLOGUE AFUA_5G11245)"/>
    <property type="match status" value="1"/>
</dbReference>
<evidence type="ECO:0000256" key="5">
    <source>
        <dbReference type="ARBA" id="ARBA00038359"/>
    </source>
</evidence>
<feature type="transmembrane region" description="Helical" evidence="7">
    <location>
        <begin position="210"/>
        <end position="230"/>
    </location>
</feature>
<reference evidence="9 10" key="1">
    <citation type="submission" date="2023-08" db="EMBL/GenBank/DDBJ databases">
        <title>Black Yeasts Isolated from many extreme environments.</title>
        <authorList>
            <person name="Coleine C."/>
            <person name="Stajich J.E."/>
            <person name="Selbmann L."/>
        </authorList>
    </citation>
    <scope>NUCLEOTIDE SEQUENCE [LARGE SCALE GENOMIC DNA]</scope>
    <source>
        <strain evidence="9 10">CCFEE 5792</strain>
    </source>
</reference>
<evidence type="ECO:0000313" key="9">
    <source>
        <dbReference type="EMBL" id="KAK5056722.1"/>
    </source>
</evidence>
<dbReference type="PANTHER" id="PTHR33048:SF47">
    <property type="entry name" value="INTEGRAL MEMBRANE PROTEIN-RELATED"/>
    <property type="match status" value="1"/>
</dbReference>
<evidence type="ECO:0000256" key="4">
    <source>
        <dbReference type="ARBA" id="ARBA00023136"/>
    </source>
</evidence>
<dbReference type="Proteomes" id="UP001358417">
    <property type="component" value="Unassembled WGS sequence"/>
</dbReference>
<evidence type="ECO:0000256" key="6">
    <source>
        <dbReference type="SAM" id="MobiDB-lite"/>
    </source>
</evidence>
<dbReference type="GeneID" id="89980401"/>
<evidence type="ECO:0000256" key="3">
    <source>
        <dbReference type="ARBA" id="ARBA00022989"/>
    </source>
</evidence>
<evidence type="ECO:0000313" key="10">
    <source>
        <dbReference type="Proteomes" id="UP001358417"/>
    </source>
</evidence>
<dbReference type="RefSeq" id="XP_064708438.1">
    <property type="nucleotide sequence ID" value="XM_064855778.1"/>
</dbReference>
<feature type="transmembrane region" description="Helical" evidence="7">
    <location>
        <begin position="171"/>
        <end position="198"/>
    </location>
</feature>
<dbReference type="InterPro" id="IPR049326">
    <property type="entry name" value="Rhodopsin_dom_fungi"/>
</dbReference>
<keyword evidence="2 7" id="KW-0812">Transmembrane</keyword>
<comment type="subcellular location">
    <subcellularLocation>
        <location evidence="1">Membrane</location>
        <topology evidence="1">Multi-pass membrane protein</topology>
    </subcellularLocation>
</comment>
<comment type="similarity">
    <text evidence="5">Belongs to the SAT4 family.</text>
</comment>
<feature type="region of interest" description="Disordered" evidence="6">
    <location>
        <begin position="315"/>
        <end position="336"/>
    </location>
</feature>